<dbReference type="EMBL" id="JARK01000019">
    <property type="protein sequence ID" value="EYC45702.1"/>
    <property type="molecule type" value="Genomic_DNA"/>
</dbReference>
<name>A0A016X2E5_9BILA</name>
<protein>
    <submittedName>
        <fullName evidence="1">Uncharacterized protein</fullName>
    </submittedName>
</protein>
<accession>A0A016X2E5</accession>
<comment type="caution">
    <text evidence="1">The sequence shown here is derived from an EMBL/GenBank/DDBJ whole genome shotgun (WGS) entry which is preliminary data.</text>
</comment>
<dbReference type="Proteomes" id="UP000024635">
    <property type="component" value="Unassembled WGS sequence"/>
</dbReference>
<organism evidence="1 2">
    <name type="scientific">Ancylostoma ceylanicum</name>
    <dbReference type="NCBI Taxonomy" id="53326"/>
    <lineage>
        <taxon>Eukaryota</taxon>
        <taxon>Metazoa</taxon>
        <taxon>Ecdysozoa</taxon>
        <taxon>Nematoda</taxon>
        <taxon>Chromadorea</taxon>
        <taxon>Rhabditida</taxon>
        <taxon>Rhabditina</taxon>
        <taxon>Rhabditomorpha</taxon>
        <taxon>Strongyloidea</taxon>
        <taxon>Ancylostomatidae</taxon>
        <taxon>Ancylostomatinae</taxon>
        <taxon>Ancylostoma</taxon>
    </lineage>
</organism>
<keyword evidence="2" id="KW-1185">Reference proteome</keyword>
<evidence type="ECO:0000313" key="2">
    <source>
        <dbReference type="Proteomes" id="UP000024635"/>
    </source>
</evidence>
<evidence type="ECO:0000313" key="1">
    <source>
        <dbReference type="EMBL" id="EYC45702.1"/>
    </source>
</evidence>
<dbReference type="AlphaFoldDB" id="A0A016X2E5"/>
<reference evidence="2" key="1">
    <citation type="journal article" date="2015" name="Nat. Genet.">
        <title>The genome and transcriptome of the zoonotic hookworm Ancylostoma ceylanicum identify infection-specific gene families.</title>
        <authorList>
            <person name="Schwarz E.M."/>
            <person name="Hu Y."/>
            <person name="Antoshechkin I."/>
            <person name="Miller M.M."/>
            <person name="Sternberg P.W."/>
            <person name="Aroian R.V."/>
        </authorList>
    </citation>
    <scope>NUCLEOTIDE SEQUENCE</scope>
    <source>
        <strain evidence="2">HY135</strain>
    </source>
</reference>
<proteinExistence type="predicted"/>
<gene>
    <name evidence="1" type="primary">Acey_s0419.g1124</name>
    <name evidence="1" type="ORF">Y032_0419g1124</name>
</gene>
<sequence length="82" mass="9002">MSFAGIMLLLVMKHEKSEKITKLGRKASRNSTPTADDYDSGSCGAVAWRLCRGCGWVTAIDALFIFSMKSLEDTVPTVILLF</sequence>